<evidence type="ECO:0000256" key="5">
    <source>
        <dbReference type="ARBA" id="ARBA00023136"/>
    </source>
</evidence>
<dbReference type="Proteomes" id="UP001529369">
    <property type="component" value="Unassembled WGS sequence"/>
</dbReference>
<dbReference type="NCBIfam" id="TIGR03480">
    <property type="entry name" value="HpnN"/>
    <property type="match status" value="1"/>
</dbReference>
<dbReference type="PANTHER" id="PTHR33406">
    <property type="entry name" value="MEMBRANE PROTEIN MJ1562-RELATED"/>
    <property type="match status" value="1"/>
</dbReference>
<evidence type="ECO:0000256" key="3">
    <source>
        <dbReference type="ARBA" id="ARBA00022692"/>
    </source>
</evidence>
<sequence length="874" mass="89824">MAEAAVGALARGCGALAGICARWPRVVLALALGVALLAGAVVSQRFEMNTDTDALFPADLPWRLTEERMAAAFPQREQVIAVVVDAPTGDAADRAAAGLAAALGRRRDLFRSVQRPDALEFFRRNGLLFLDEAAVRETTERVIAAQPLLGTLAADPSLRGIAAAFGLVLTGVERGEATLGSIAAPLAALAGAAEAAVAGQVAPPDWGRLFTGRAPEPMELRRFVLVQPHLDFSALSPGATAAEAIREAARDLEIPGVRIRMTGEVPMADEEFASVADGAVRNTLLSLGLVALLLWLALRSWRLILPVLATLLLGLLATAAFGAAAIGAFNPLSIAFAVLFIGLGVDFGIQLAVCYREQRQRFDDLAAAIAAAGEVAGPGIALAALAIAGAFLAFLPTEYRGVSELGAIAGFGMLVAALLSLTVLPALLRLTSPPAEAAEVGWARLAPLEAWLARRAWRVTAGLALLALAAAAVLPLLVFDFNPLNLRDPRSEAVATFRDLMGSAETTPNTLSVLAPSLEAAQPLAARLEALPEVARVMTLASFVPEGQPAKLALIQDAADLLGLTLAPPAVAPAPDDAAVAAALAGLAAALRREAGEAGDAPAEDARRLAAALAGLAAEGRGRLAEALLPGLAGTLAQLAEALQAGPVTLAGLPPELARDWVAADGRARIEAWPCNLSDDNAALRRFADAVQSVVPGANGMAISIQASSATIRQAFILAGALGLGWTMLLLLAALRSLRLALLALAPLVLAGLVTLAACALFGPALNLANVIALPLLFGIGVAFDIYFVVAWRAGQRALLPTALTRAVLFSALTTGAAFGTLALSSHPGTASMGVLLAMSLVATLAAVLLALPALLHALAPDHGRCRRDPAMRE</sequence>
<feature type="domain" description="SSD" evidence="7">
    <location>
        <begin position="304"/>
        <end position="430"/>
    </location>
</feature>
<evidence type="ECO:0000256" key="6">
    <source>
        <dbReference type="SAM" id="Phobius"/>
    </source>
</evidence>
<keyword evidence="9" id="KW-1185">Reference proteome</keyword>
<dbReference type="InterPro" id="IPR017841">
    <property type="entry name" value="Hopanoid_biosynth_HpnN"/>
</dbReference>
<dbReference type="InterPro" id="IPR000731">
    <property type="entry name" value="SSD"/>
</dbReference>
<comment type="caution">
    <text evidence="8">The sequence shown here is derived from an EMBL/GenBank/DDBJ whole genome shotgun (WGS) entry which is preliminary data.</text>
</comment>
<dbReference type="InterPro" id="IPR004869">
    <property type="entry name" value="MMPL_dom"/>
</dbReference>
<evidence type="ECO:0000259" key="7">
    <source>
        <dbReference type="PROSITE" id="PS50156"/>
    </source>
</evidence>
<feature type="transmembrane region" description="Helical" evidence="6">
    <location>
        <begin position="804"/>
        <end position="824"/>
    </location>
</feature>
<feature type="transmembrane region" description="Helical" evidence="6">
    <location>
        <begin position="332"/>
        <end position="353"/>
    </location>
</feature>
<proteinExistence type="predicted"/>
<feature type="transmembrane region" description="Helical" evidence="6">
    <location>
        <begin position="365"/>
        <end position="395"/>
    </location>
</feature>
<evidence type="ECO:0000313" key="9">
    <source>
        <dbReference type="Proteomes" id="UP001529369"/>
    </source>
</evidence>
<dbReference type="EMBL" id="JAUFPN010000110">
    <property type="protein sequence ID" value="MDN3564772.1"/>
    <property type="molecule type" value="Genomic_DNA"/>
</dbReference>
<dbReference type="InterPro" id="IPR050545">
    <property type="entry name" value="Mycobact_MmpL"/>
</dbReference>
<keyword evidence="3 6" id="KW-0812">Transmembrane</keyword>
<protein>
    <submittedName>
        <fullName evidence="8">MMPL family transporter</fullName>
    </submittedName>
</protein>
<dbReference type="RefSeq" id="WP_290316579.1">
    <property type="nucleotide sequence ID" value="NZ_JAUFPN010000110.1"/>
</dbReference>
<dbReference type="PANTHER" id="PTHR33406:SF13">
    <property type="entry name" value="MEMBRANE PROTEIN YDFJ"/>
    <property type="match status" value="1"/>
</dbReference>
<keyword evidence="2" id="KW-1003">Cell membrane</keyword>
<organism evidence="8 9">
    <name type="scientific">Paeniroseomonas aquatica</name>
    <dbReference type="NCBI Taxonomy" id="373043"/>
    <lineage>
        <taxon>Bacteria</taxon>
        <taxon>Pseudomonadati</taxon>
        <taxon>Pseudomonadota</taxon>
        <taxon>Alphaproteobacteria</taxon>
        <taxon>Acetobacterales</taxon>
        <taxon>Acetobacteraceae</taxon>
        <taxon>Paeniroseomonas</taxon>
    </lineage>
</organism>
<evidence type="ECO:0000256" key="4">
    <source>
        <dbReference type="ARBA" id="ARBA00022989"/>
    </source>
</evidence>
<reference evidence="9" key="1">
    <citation type="journal article" date="2019" name="Int. J. Syst. Evol. Microbiol.">
        <title>The Global Catalogue of Microorganisms (GCM) 10K type strain sequencing project: providing services to taxonomists for standard genome sequencing and annotation.</title>
        <authorList>
            <consortium name="The Broad Institute Genomics Platform"/>
            <consortium name="The Broad Institute Genome Sequencing Center for Infectious Disease"/>
            <person name="Wu L."/>
            <person name="Ma J."/>
        </authorList>
    </citation>
    <scope>NUCLEOTIDE SEQUENCE [LARGE SCALE GENOMIC DNA]</scope>
    <source>
        <strain evidence="9">CECT 7131</strain>
    </source>
</reference>
<dbReference type="SUPFAM" id="SSF82866">
    <property type="entry name" value="Multidrug efflux transporter AcrB transmembrane domain"/>
    <property type="match status" value="2"/>
</dbReference>
<dbReference type="Pfam" id="PF03176">
    <property type="entry name" value="MMPL"/>
    <property type="match status" value="1"/>
</dbReference>
<feature type="transmembrane region" description="Helical" evidence="6">
    <location>
        <begin position="772"/>
        <end position="792"/>
    </location>
</feature>
<name>A0ABT8A4Q6_9PROT</name>
<feature type="transmembrane region" description="Helical" evidence="6">
    <location>
        <begin position="836"/>
        <end position="859"/>
    </location>
</feature>
<feature type="transmembrane region" description="Helical" evidence="6">
    <location>
        <begin position="407"/>
        <end position="428"/>
    </location>
</feature>
<evidence type="ECO:0000256" key="1">
    <source>
        <dbReference type="ARBA" id="ARBA00004651"/>
    </source>
</evidence>
<keyword evidence="4 6" id="KW-1133">Transmembrane helix</keyword>
<evidence type="ECO:0000313" key="8">
    <source>
        <dbReference type="EMBL" id="MDN3564772.1"/>
    </source>
</evidence>
<feature type="transmembrane region" description="Helical" evidence="6">
    <location>
        <begin position="305"/>
        <end position="326"/>
    </location>
</feature>
<feature type="transmembrane region" description="Helical" evidence="6">
    <location>
        <begin position="279"/>
        <end position="298"/>
    </location>
</feature>
<comment type="subcellular location">
    <subcellularLocation>
        <location evidence="1">Cell membrane</location>
        <topology evidence="1">Multi-pass membrane protein</topology>
    </subcellularLocation>
</comment>
<accession>A0ABT8A4Q6</accession>
<evidence type="ECO:0000256" key="2">
    <source>
        <dbReference type="ARBA" id="ARBA00022475"/>
    </source>
</evidence>
<keyword evidence="5 6" id="KW-0472">Membrane</keyword>
<feature type="transmembrane region" description="Helical" evidence="6">
    <location>
        <begin position="715"/>
        <end position="735"/>
    </location>
</feature>
<gene>
    <name evidence="8" type="ORF">QWZ14_10380</name>
</gene>
<feature type="transmembrane region" description="Helical" evidence="6">
    <location>
        <begin position="742"/>
        <end position="766"/>
    </location>
</feature>
<feature type="transmembrane region" description="Helical" evidence="6">
    <location>
        <begin position="459"/>
        <end position="479"/>
    </location>
</feature>
<dbReference type="PROSITE" id="PS50156">
    <property type="entry name" value="SSD"/>
    <property type="match status" value="1"/>
</dbReference>
<dbReference type="Gene3D" id="1.20.1640.10">
    <property type="entry name" value="Multidrug efflux transporter AcrB transmembrane domain"/>
    <property type="match status" value="2"/>
</dbReference>